<dbReference type="SUPFAM" id="SSF53335">
    <property type="entry name" value="S-adenosyl-L-methionine-dependent methyltransferases"/>
    <property type="match status" value="1"/>
</dbReference>
<protein>
    <recommendedName>
        <fullName evidence="3">Methyltransferase domain-containing protein</fullName>
    </recommendedName>
</protein>
<accession>A0ABQ4TGW4</accession>
<evidence type="ECO:0000313" key="1">
    <source>
        <dbReference type="EMBL" id="GJE29597.1"/>
    </source>
</evidence>
<reference evidence="1" key="1">
    <citation type="journal article" date="2021" name="Front. Microbiol.">
        <title>Comprehensive Comparative Genomics and Phenotyping of Methylobacterium Species.</title>
        <authorList>
            <person name="Alessa O."/>
            <person name="Ogura Y."/>
            <person name="Fujitani Y."/>
            <person name="Takami H."/>
            <person name="Hayashi T."/>
            <person name="Sahin N."/>
            <person name="Tani A."/>
        </authorList>
    </citation>
    <scope>NUCLEOTIDE SEQUENCE</scope>
    <source>
        <strain evidence="1">NBRC 15689</strain>
    </source>
</reference>
<name>A0ABQ4TGW4_METOR</name>
<sequence length="296" mass="32186">MNRRQRVLEFVRPAGRVGVEIGPLARPLILREDGDILYADHLGADDLRRKYDGHPALGPEGVAGIAEVDVVLDRCSLAEALGPRGPVDYVVAAHVIEHIPDPIRWLAEAAEALKADGLVCLVVPDKRFTFDHHRPVTPTGALVAAHLNRLERPPISAIYEQIARACPVHAPAVWKGHRVDPTPYPGGGPAEALRIVREVAGTDTYVDAHCTVFTPHSFAVALAEILALGLIPFACEAFAPTLPNEDEFFVLLRKRDAWSPEARAASVPSLDAKRHHDLPPSRVSAWIRSAARARGL</sequence>
<dbReference type="Pfam" id="PF13489">
    <property type="entry name" value="Methyltransf_23"/>
    <property type="match status" value="1"/>
</dbReference>
<comment type="caution">
    <text evidence="1">The sequence shown here is derived from an EMBL/GenBank/DDBJ whole genome shotgun (WGS) entry which is preliminary data.</text>
</comment>
<keyword evidence="2" id="KW-1185">Reference proteome</keyword>
<evidence type="ECO:0000313" key="2">
    <source>
        <dbReference type="Proteomes" id="UP001055156"/>
    </source>
</evidence>
<dbReference type="InterPro" id="IPR029063">
    <property type="entry name" value="SAM-dependent_MTases_sf"/>
</dbReference>
<dbReference type="Gene3D" id="3.40.50.150">
    <property type="entry name" value="Vaccinia Virus protein VP39"/>
    <property type="match status" value="1"/>
</dbReference>
<organism evidence="1 2">
    <name type="scientific">Methylobacterium organophilum</name>
    <dbReference type="NCBI Taxonomy" id="410"/>
    <lineage>
        <taxon>Bacteria</taxon>
        <taxon>Pseudomonadati</taxon>
        <taxon>Pseudomonadota</taxon>
        <taxon>Alphaproteobacteria</taxon>
        <taxon>Hyphomicrobiales</taxon>
        <taxon>Methylobacteriaceae</taxon>
        <taxon>Methylobacterium</taxon>
    </lineage>
</organism>
<gene>
    <name evidence="1" type="ORF">LKMONMHP_4479</name>
</gene>
<reference evidence="1" key="2">
    <citation type="submission" date="2021-08" db="EMBL/GenBank/DDBJ databases">
        <authorList>
            <person name="Tani A."/>
            <person name="Ola A."/>
            <person name="Ogura Y."/>
            <person name="Katsura K."/>
            <person name="Hayashi T."/>
        </authorList>
    </citation>
    <scope>NUCLEOTIDE SEQUENCE</scope>
    <source>
        <strain evidence="1">NBRC 15689</strain>
    </source>
</reference>
<dbReference type="Proteomes" id="UP001055156">
    <property type="component" value="Unassembled WGS sequence"/>
</dbReference>
<proteinExistence type="predicted"/>
<evidence type="ECO:0008006" key="3">
    <source>
        <dbReference type="Google" id="ProtNLM"/>
    </source>
</evidence>
<dbReference type="EMBL" id="BPQV01000017">
    <property type="protein sequence ID" value="GJE29597.1"/>
    <property type="molecule type" value="Genomic_DNA"/>
</dbReference>